<dbReference type="KEGG" id="ccin:107266516"/>
<feature type="binding site" evidence="8">
    <location>
        <position position="89"/>
    </location>
    <ligand>
        <name>a protein</name>
        <dbReference type="ChEBI" id="CHEBI:16541"/>
    </ligand>
    <ligandPart>
        <name>C-terminal Xaa-(2S)-2-hydroxyglycine residue</name>
        <dbReference type="ChEBI" id="CHEBI:142768"/>
    </ligandPart>
</feature>
<feature type="signal peptide" evidence="12">
    <location>
        <begin position="1"/>
        <end position="24"/>
    </location>
</feature>
<feature type="repeat" description="NHL" evidence="11">
    <location>
        <begin position="235"/>
        <end position="266"/>
    </location>
</feature>
<comment type="cofactor">
    <cofactor evidence="9">
        <name>Zn(2+)</name>
        <dbReference type="ChEBI" id="CHEBI:29105"/>
    </cofactor>
    <text evidence="9">Binds one Zn(2+) ion per subunit.</text>
</comment>
<dbReference type="GeneID" id="107266516"/>
<keyword evidence="6" id="KW-0325">Glycoprotein</keyword>
<feature type="binding site" evidence="9">
    <location>
        <position position="239"/>
    </location>
    <ligand>
        <name>Zn(2+)</name>
        <dbReference type="ChEBI" id="CHEBI:29105"/>
        <note>catalytic</note>
    </ligand>
</feature>
<evidence type="ECO:0000256" key="9">
    <source>
        <dbReference type="PIRSR" id="PIRSR600720-2"/>
    </source>
</evidence>
<reference evidence="14" key="1">
    <citation type="submission" date="2025-08" db="UniProtKB">
        <authorList>
            <consortium name="RefSeq"/>
        </authorList>
    </citation>
    <scope>IDENTIFICATION</scope>
</reference>
<feature type="binding site" evidence="9">
    <location>
        <position position="338"/>
    </location>
    <ligand>
        <name>Zn(2+)</name>
        <dbReference type="ChEBI" id="CHEBI:29105"/>
        <note>catalytic</note>
    </ligand>
</feature>
<dbReference type="GO" id="GO:0004598">
    <property type="term" value="F:peptidylamidoglycolate lyase activity"/>
    <property type="evidence" value="ECO:0007669"/>
    <property type="project" value="UniProtKB-EC"/>
</dbReference>
<dbReference type="GO" id="GO:0016020">
    <property type="term" value="C:membrane"/>
    <property type="evidence" value="ECO:0007669"/>
    <property type="project" value="InterPro"/>
</dbReference>
<dbReference type="GO" id="GO:0005576">
    <property type="term" value="C:extracellular region"/>
    <property type="evidence" value="ECO:0007669"/>
    <property type="project" value="TreeGrafter"/>
</dbReference>
<evidence type="ECO:0000256" key="10">
    <source>
        <dbReference type="PIRSR" id="PIRSR600720-3"/>
    </source>
</evidence>
<dbReference type="Gene3D" id="2.120.10.30">
    <property type="entry name" value="TolB, C-terminal domain"/>
    <property type="match status" value="1"/>
</dbReference>
<dbReference type="SUPFAM" id="SSF101898">
    <property type="entry name" value="NHL repeat"/>
    <property type="match status" value="1"/>
</dbReference>
<gene>
    <name evidence="14" type="primary">LOC107266516</name>
</gene>
<dbReference type="PANTHER" id="PTHR10680">
    <property type="entry name" value="PEPTIDYL-GLYCINE ALPHA-AMIDATING MONOOXYGENASE"/>
    <property type="match status" value="1"/>
</dbReference>
<dbReference type="EC" id="4.3.2.5" evidence="1"/>
<dbReference type="CDD" id="cd14958">
    <property type="entry name" value="NHL_PAL_like"/>
    <property type="match status" value="1"/>
</dbReference>
<dbReference type="GO" id="GO:0006518">
    <property type="term" value="P:peptide metabolic process"/>
    <property type="evidence" value="ECO:0007669"/>
    <property type="project" value="InterPro"/>
</dbReference>
<dbReference type="InterPro" id="IPR001258">
    <property type="entry name" value="NHL_repeat"/>
</dbReference>
<keyword evidence="7 14" id="KW-0456">Lyase</keyword>
<feature type="binding site" evidence="8">
    <location>
        <position position="255"/>
    </location>
    <ligand>
        <name>a protein</name>
        <dbReference type="ChEBI" id="CHEBI:16541"/>
    </ligand>
    <ligandPart>
        <name>C-terminal Xaa-(2S)-2-hydroxyglycine residue</name>
        <dbReference type="ChEBI" id="CHEBI:142768"/>
    </ligandPart>
</feature>
<sequence>MAHQVLRLFNLLPVLLVILQYGWASISLNHPRSNFENAFGYLLHGRQSFGKYDLPPYPVENYKWRGPENLGQISGISVDPIGNPVVFHRGDRIWDYNTFNDNFEYQDQHRGPILQDTVLTLDPKTGDILDGWGSDMFYLPHGIHIDTSGNIWLTDVALHQVFKFQRGSNTPKLVMGHRFEPGEDLSHFCQPTSVAVAPTGEIVVADGYCNSRIMVFNSVGGVREVIPRPGDFVALRVPHSLAIMPENRDVCVADRENMRVICLDVGLDGSVEKRRPPRTIQRPDLGKVYAIASYANYLYAVDGPSSPMTPARGYILNPKFENIITPWGPVSGYFNKPHGIAVCPNGTALYVSEIGPNKIWKFILN</sequence>
<feature type="repeat" description="NHL" evidence="11">
    <location>
        <begin position="180"/>
        <end position="219"/>
    </location>
</feature>
<protein>
    <recommendedName>
        <fullName evidence="1">peptidylamidoglycolate lyase</fullName>
        <ecNumber evidence="1">4.3.2.5</ecNumber>
    </recommendedName>
</protein>
<dbReference type="GO" id="GO:0046872">
    <property type="term" value="F:metal ion binding"/>
    <property type="evidence" value="ECO:0007669"/>
    <property type="project" value="UniProtKB-KW"/>
</dbReference>
<evidence type="ECO:0000313" key="13">
    <source>
        <dbReference type="Proteomes" id="UP000694920"/>
    </source>
</evidence>
<keyword evidence="9" id="KW-0862">Zinc</keyword>
<dbReference type="InterPro" id="IPR011042">
    <property type="entry name" value="6-blade_b-propeller_TolB-like"/>
</dbReference>
<feature type="binding site" evidence="9">
    <location>
        <position position="141"/>
    </location>
    <ligand>
        <name>Zn(2+)</name>
        <dbReference type="ChEBI" id="CHEBI:29105"/>
        <note>catalytic</note>
    </ligand>
</feature>
<feature type="disulfide bond" evidence="10">
    <location>
        <begin position="251"/>
        <end position="262"/>
    </location>
</feature>
<evidence type="ECO:0000256" key="5">
    <source>
        <dbReference type="ARBA" id="ARBA00023157"/>
    </source>
</evidence>
<evidence type="ECO:0000256" key="8">
    <source>
        <dbReference type="PIRSR" id="PIRSR600720-1"/>
    </source>
</evidence>
<accession>A0AAJ7BRK5</accession>
<proteinExistence type="predicted"/>
<keyword evidence="4" id="KW-0677">Repeat</keyword>
<dbReference type="Proteomes" id="UP000694920">
    <property type="component" value="Unplaced"/>
</dbReference>
<keyword evidence="2 9" id="KW-0479">Metal-binding</keyword>
<dbReference type="InterPro" id="IPR000720">
    <property type="entry name" value="PHM/PAL"/>
</dbReference>
<dbReference type="PANTHER" id="PTHR10680:SF37">
    <property type="entry name" value="PEPTIDYL-ALPHA-HYDROXYGLYCINE ALPHA-AMIDATING LYASE 2"/>
    <property type="match status" value="1"/>
</dbReference>
<organism evidence="13 14">
    <name type="scientific">Cephus cinctus</name>
    <name type="common">Wheat stem sawfly</name>
    <dbReference type="NCBI Taxonomy" id="211228"/>
    <lineage>
        <taxon>Eukaryota</taxon>
        <taxon>Metazoa</taxon>
        <taxon>Ecdysozoa</taxon>
        <taxon>Arthropoda</taxon>
        <taxon>Hexapoda</taxon>
        <taxon>Insecta</taxon>
        <taxon>Pterygota</taxon>
        <taxon>Neoptera</taxon>
        <taxon>Endopterygota</taxon>
        <taxon>Hymenoptera</taxon>
        <taxon>Cephoidea</taxon>
        <taxon>Cephidae</taxon>
        <taxon>Cephus</taxon>
    </lineage>
</organism>
<feature type="repeat" description="NHL" evidence="11">
    <location>
        <begin position="126"/>
        <end position="167"/>
    </location>
</feature>
<feature type="chain" id="PRO_5042580443" description="peptidylamidoglycolate lyase" evidence="12">
    <location>
        <begin position="25"/>
        <end position="365"/>
    </location>
</feature>
<evidence type="ECO:0000256" key="2">
    <source>
        <dbReference type="ARBA" id="ARBA00022723"/>
    </source>
</evidence>
<evidence type="ECO:0000256" key="12">
    <source>
        <dbReference type="SAM" id="SignalP"/>
    </source>
</evidence>
<keyword evidence="5 10" id="KW-1015">Disulfide bond</keyword>
<feature type="binding site" evidence="8">
    <location>
        <position position="208"/>
    </location>
    <ligand>
        <name>a protein</name>
        <dbReference type="ChEBI" id="CHEBI:16541"/>
    </ligand>
    <ligandPart>
        <name>C-terminal Xaa-(2S)-2-hydroxyglycine residue</name>
        <dbReference type="ChEBI" id="CHEBI:142768"/>
    </ligandPart>
</feature>
<dbReference type="PRINTS" id="PR00790">
    <property type="entry name" value="PAMONOXGNASE"/>
</dbReference>
<dbReference type="RefSeq" id="XP_015592580.1">
    <property type="nucleotide sequence ID" value="XM_015737094.2"/>
</dbReference>
<dbReference type="AlphaFoldDB" id="A0AAJ7BRK5"/>
<evidence type="ECO:0000256" key="1">
    <source>
        <dbReference type="ARBA" id="ARBA00012343"/>
    </source>
</evidence>
<evidence type="ECO:0000256" key="7">
    <source>
        <dbReference type="ARBA" id="ARBA00023239"/>
    </source>
</evidence>
<evidence type="ECO:0000256" key="6">
    <source>
        <dbReference type="ARBA" id="ARBA00023180"/>
    </source>
</evidence>
<keyword evidence="13" id="KW-1185">Reference proteome</keyword>
<dbReference type="Pfam" id="PF01436">
    <property type="entry name" value="NHL"/>
    <property type="match status" value="2"/>
</dbReference>
<feature type="disulfide bond" evidence="10">
    <location>
        <begin position="189"/>
        <end position="209"/>
    </location>
</feature>
<dbReference type="PROSITE" id="PS51125">
    <property type="entry name" value="NHL"/>
    <property type="match status" value="3"/>
</dbReference>
<name>A0AAJ7BRK5_CEPCN</name>
<evidence type="ECO:0000313" key="14">
    <source>
        <dbReference type="RefSeq" id="XP_015592580.1"/>
    </source>
</evidence>
<evidence type="ECO:0000256" key="4">
    <source>
        <dbReference type="ARBA" id="ARBA00022737"/>
    </source>
</evidence>
<keyword evidence="3 12" id="KW-0732">Signal</keyword>
<evidence type="ECO:0000256" key="11">
    <source>
        <dbReference type="PROSITE-ProRule" id="PRU00504"/>
    </source>
</evidence>
<evidence type="ECO:0000256" key="3">
    <source>
        <dbReference type="ARBA" id="ARBA00022729"/>
    </source>
</evidence>